<feature type="domain" description="FRG" evidence="1">
    <location>
        <begin position="48"/>
        <end position="161"/>
    </location>
</feature>
<keyword evidence="3" id="KW-1185">Reference proteome</keyword>
<gene>
    <name evidence="2" type="ORF">B0I21_105197</name>
</gene>
<evidence type="ECO:0000259" key="1">
    <source>
        <dbReference type="SMART" id="SM00901"/>
    </source>
</evidence>
<dbReference type="SMART" id="SM00901">
    <property type="entry name" value="FRG"/>
    <property type="match status" value="1"/>
</dbReference>
<dbReference type="Pfam" id="PF08867">
    <property type="entry name" value="FRG"/>
    <property type="match status" value="1"/>
</dbReference>
<dbReference type="AlphaFoldDB" id="A0A4R7D0R5"/>
<protein>
    <submittedName>
        <fullName evidence="2">FRG domain-containing protein</fullName>
    </submittedName>
</protein>
<comment type="caution">
    <text evidence="2">The sequence shown here is derived from an EMBL/GenBank/DDBJ whole genome shotgun (WGS) entry which is preliminary data.</text>
</comment>
<dbReference type="EMBL" id="SNZV01000005">
    <property type="protein sequence ID" value="TDS13064.1"/>
    <property type="molecule type" value="Genomic_DNA"/>
</dbReference>
<organism evidence="2 3">
    <name type="scientific">Sphingobacterium paludis</name>
    <dbReference type="NCBI Taxonomy" id="1476465"/>
    <lineage>
        <taxon>Bacteria</taxon>
        <taxon>Pseudomonadati</taxon>
        <taxon>Bacteroidota</taxon>
        <taxon>Sphingobacteriia</taxon>
        <taxon>Sphingobacteriales</taxon>
        <taxon>Sphingobacteriaceae</taxon>
        <taxon>Sphingobacterium</taxon>
    </lineage>
</organism>
<sequence>MRRIQPELTDELLKHFGDPSKVGASDPFPVETFRELVEHTAKLAFKNKDHLIFYRGQSRDYKNKAGSSSFYPSIYRGDYLPIRELTNRFDILEGASKALVDLFDSKKIEGYKELKRRKAVQWSVLQHYEVCHTPYLDFTHSLRVACSFATMDNAEDFAYVFVFGLPYLTNRITINSEHDLINIRLLSICPPTALRPYFQEGYLAGTDDITTSYDTKTELDFNNRLLAKFKIPNNKSFWGKGFDQIPIKSLYPDKDPIFELCQQIKYIADKELRTGDLGEFLKSWAELEEKLITLARKQTDRFLSVREANRMLLENGYLDKEQSLQIDRLRTFRNTLVHTPKKVTTGQILDFLYTLDEILKTVKK</sequence>
<dbReference type="InterPro" id="IPR014966">
    <property type="entry name" value="FRG-dom"/>
</dbReference>
<dbReference type="OrthoDB" id="1091301at2"/>
<name>A0A4R7D0R5_9SPHI</name>
<accession>A0A4R7D0R5</accession>
<evidence type="ECO:0000313" key="2">
    <source>
        <dbReference type="EMBL" id="TDS13064.1"/>
    </source>
</evidence>
<dbReference type="Proteomes" id="UP000294752">
    <property type="component" value="Unassembled WGS sequence"/>
</dbReference>
<proteinExistence type="predicted"/>
<reference evidence="2 3" key="1">
    <citation type="submission" date="2019-03" db="EMBL/GenBank/DDBJ databases">
        <title>Genomic Encyclopedia of Type Strains, Phase III (KMG-III): the genomes of soil and plant-associated and newly described type strains.</title>
        <authorList>
            <person name="Whitman W."/>
        </authorList>
    </citation>
    <scope>NUCLEOTIDE SEQUENCE [LARGE SCALE GENOMIC DNA]</scope>
    <source>
        <strain evidence="2 3">CGMCC 1.12801</strain>
    </source>
</reference>
<evidence type="ECO:0000313" key="3">
    <source>
        <dbReference type="Proteomes" id="UP000294752"/>
    </source>
</evidence>
<dbReference type="RefSeq" id="WP_133640565.1">
    <property type="nucleotide sequence ID" value="NZ_SNZV01000005.1"/>
</dbReference>